<dbReference type="PANTHER" id="PTHR23028:SF53">
    <property type="entry name" value="ACYL_TRANSF_3 DOMAIN-CONTAINING PROTEIN"/>
    <property type="match status" value="1"/>
</dbReference>
<dbReference type="EMBL" id="JADBGI010000023">
    <property type="protein sequence ID" value="MBE3001303.1"/>
    <property type="molecule type" value="Genomic_DNA"/>
</dbReference>
<dbReference type="Pfam" id="PF01757">
    <property type="entry name" value="Acyl_transf_3"/>
    <property type="match status" value="1"/>
</dbReference>
<feature type="non-terminal residue" evidence="4">
    <location>
        <position position="167"/>
    </location>
</feature>
<keyword evidence="5" id="KW-1185">Reference proteome</keyword>
<dbReference type="Proteomes" id="UP000806528">
    <property type="component" value="Unassembled WGS sequence"/>
</dbReference>
<keyword evidence="2" id="KW-0812">Transmembrane</keyword>
<feature type="transmembrane region" description="Helical" evidence="2">
    <location>
        <begin position="97"/>
        <end position="116"/>
    </location>
</feature>
<proteinExistence type="predicted"/>
<feature type="transmembrane region" description="Helical" evidence="2">
    <location>
        <begin position="58"/>
        <end position="76"/>
    </location>
</feature>
<evidence type="ECO:0000256" key="2">
    <source>
        <dbReference type="SAM" id="Phobius"/>
    </source>
</evidence>
<evidence type="ECO:0000259" key="3">
    <source>
        <dbReference type="Pfam" id="PF01757"/>
    </source>
</evidence>
<dbReference type="GO" id="GO:0016746">
    <property type="term" value="F:acyltransferase activity"/>
    <property type="evidence" value="ECO:0007669"/>
    <property type="project" value="UniProtKB-KW"/>
</dbReference>
<dbReference type="PANTHER" id="PTHR23028">
    <property type="entry name" value="ACETYLTRANSFERASE"/>
    <property type="match status" value="1"/>
</dbReference>
<sequence>MSVSVPGLRPVATPGAPAGGRSERGSGGGYRPEIEGLRAVAVALVVVYHVWFGRVSGGVDVFLLLTGFLITGSLLRMLERDGRIAFTAFISRLARRLLPPVAVVLAAVLAATYVFLPSTRWEQTLAEVRAAALYHENWALARAAVDYLARGEAASPVQHFWSLSIQG</sequence>
<accession>A0ABR9PBT7</accession>
<keyword evidence="2" id="KW-0472">Membrane</keyword>
<evidence type="ECO:0000256" key="1">
    <source>
        <dbReference type="SAM" id="MobiDB-lite"/>
    </source>
</evidence>
<dbReference type="RefSeq" id="WP_193123904.1">
    <property type="nucleotide sequence ID" value="NZ_JADBGI010000023.1"/>
</dbReference>
<feature type="region of interest" description="Disordered" evidence="1">
    <location>
        <begin position="1"/>
        <end position="27"/>
    </location>
</feature>
<feature type="domain" description="Acyltransferase 3" evidence="3">
    <location>
        <begin position="33"/>
        <end position="164"/>
    </location>
</feature>
<name>A0ABR9PBT7_9ACTN</name>
<reference evidence="4 5" key="1">
    <citation type="submission" date="2020-09" db="EMBL/GenBank/DDBJ databases">
        <title>Diversity and distribution of actinomycetes associated with coral in the coast of Hainan.</title>
        <authorList>
            <person name="Li F."/>
        </authorList>
    </citation>
    <scope>NUCLEOTIDE SEQUENCE [LARGE SCALE GENOMIC DNA]</scope>
    <source>
        <strain evidence="4 5">HNM0947</strain>
    </source>
</reference>
<evidence type="ECO:0000313" key="4">
    <source>
        <dbReference type="EMBL" id="MBE3001303.1"/>
    </source>
</evidence>
<gene>
    <name evidence="4" type="ORF">IDM40_21785</name>
</gene>
<organism evidence="4 5">
    <name type="scientific">Nocardiopsis coralli</name>
    <dbReference type="NCBI Taxonomy" id="2772213"/>
    <lineage>
        <taxon>Bacteria</taxon>
        <taxon>Bacillati</taxon>
        <taxon>Actinomycetota</taxon>
        <taxon>Actinomycetes</taxon>
        <taxon>Streptosporangiales</taxon>
        <taxon>Nocardiopsidaceae</taxon>
        <taxon>Nocardiopsis</taxon>
    </lineage>
</organism>
<protein>
    <submittedName>
        <fullName evidence="4">Acyltransferase</fullName>
    </submittedName>
</protein>
<keyword evidence="4" id="KW-0808">Transferase</keyword>
<evidence type="ECO:0000313" key="5">
    <source>
        <dbReference type="Proteomes" id="UP000806528"/>
    </source>
</evidence>
<dbReference type="InterPro" id="IPR002656">
    <property type="entry name" value="Acyl_transf_3_dom"/>
</dbReference>
<keyword evidence="2" id="KW-1133">Transmembrane helix</keyword>
<dbReference type="InterPro" id="IPR050879">
    <property type="entry name" value="Acyltransferase_3"/>
</dbReference>
<comment type="caution">
    <text evidence="4">The sequence shown here is derived from an EMBL/GenBank/DDBJ whole genome shotgun (WGS) entry which is preliminary data.</text>
</comment>
<keyword evidence="4" id="KW-0012">Acyltransferase</keyword>